<protein>
    <recommendedName>
        <fullName evidence="1">F-box domain-containing protein</fullName>
    </recommendedName>
</protein>
<gene>
    <name evidence="2" type="ORF">BO88DRAFT_344758</name>
</gene>
<evidence type="ECO:0000313" key="3">
    <source>
        <dbReference type="Proteomes" id="UP000248405"/>
    </source>
</evidence>
<organism evidence="2 3">
    <name type="scientific">Aspergillus vadensis (strain CBS 113365 / IMI 142717 / IBT 24658)</name>
    <dbReference type="NCBI Taxonomy" id="1448311"/>
    <lineage>
        <taxon>Eukaryota</taxon>
        <taxon>Fungi</taxon>
        <taxon>Dikarya</taxon>
        <taxon>Ascomycota</taxon>
        <taxon>Pezizomycotina</taxon>
        <taxon>Eurotiomycetes</taxon>
        <taxon>Eurotiomycetidae</taxon>
        <taxon>Eurotiales</taxon>
        <taxon>Aspergillaceae</taxon>
        <taxon>Aspergillus</taxon>
        <taxon>Aspergillus subgen. Circumdati</taxon>
    </lineage>
</organism>
<dbReference type="PROSITE" id="PS50181">
    <property type="entry name" value="FBOX"/>
    <property type="match status" value="1"/>
</dbReference>
<reference evidence="2" key="1">
    <citation type="submission" date="2016-12" db="EMBL/GenBank/DDBJ databases">
        <title>The genomes of Aspergillus section Nigri reveals drivers in fungal speciation.</title>
        <authorList>
            <consortium name="DOE Joint Genome Institute"/>
            <person name="Vesth T.C."/>
            <person name="Nybo J."/>
            <person name="Theobald S."/>
            <person name="Brandl J."/>
            <person name="Frisvad J.C."/>
            <person name="Nielsen K.F."/>
            <person name="Lyhne E.K."/>
            <person name="Kogle M.E."/>
            <person name="Kuo A."/>
            <person name="Riley R."/>
            <person name="Clum A."/>
            <person name="Nolan M."/>
            <person name="Lipzen A."/>
            <person name="Salamov A."/>
            <person name="Henrissat B."/>
            <person name="Wiebenga A."/>
            <person name="De Vries R.P."/>
            <person name="Grigoriev I.V."/>
            <person name="Mortensen U.H."/>
            <person name="Andersen M.R."/>
            <person name="Baker S.E."/>
        </authorList>
    </citation>
    <scope>NUCLEOTIDE SEQUENCE [LARGE SCALE GENOMIC DNA]</scope>
    <source>
        <strain evidence="2">CBS 113365</strain>
    </source>
</reference>
<dbReference type="Pfam" id="PF12937">
    <property type="entry name" value="F-box-like"/>
    <property type="match status" value="1"/>
</dbReference>
<dbReference type="EMBL" id="KZ821631">
    <property type="protein sequence ID" value="PYH67115.1"/>
    <property type="molecule type" value="Genomic_DNA"/>
</dbReference>
<accession>A0A319B426</accession>
<keyword evidence="3" id="KW-1185">Reference proteome</keyword>
<dbReference type="GeneID" id="37207840"/>
<evidence type="ECO:0000313" key="2">
    <source>
        <dbReference type="EMBL" id="PYH67115.1"/>
    </source>
</evidence>
<evidence type="ECO:0000259" key="1">
    <source>
        <dbReference type="PROSITE" id="PS50181"/>
    </source>
</evidence>
<dbReference type="RefSeq" id="XP_025560909.1">
    <property type="nucleotide sequence ID" value="XM_025703248.1"/>
</dbReference>
<dbReference type="CDD" id="cd09917">
    <property type="entry name" value="F-box_SF"/>
    <property type="match status" value="1"/>
</dbReference>
<dbReference type="AlphaFoldDB" id="A0A319B426"/>
<sequence length="405" mass="47065">MGSLLKVPTEILISICSYLDDIDDIFHLARSCKRVLNIIENPDNQLYVLRSVIRNASHHHYDTQLSYLLALSESALAAEHELLPADAVWAIVSRWRGLRVLYDLYCHPLLRAVYLGSHLPDWLDNECYEEEFVHSPSDLPPLPSVTHYGGSAQGAGAAFSGRSRQAYRRFYKALTAHWTAVETLSLARVTVYSTPEDRDRRFSQIWKIWAENRDRTLQEKLDLIEAFDFVWGFLLRKILASAPSLYDWLGEETIRLCPGGEASDWAFFVRTAIQYLRPPNIIEMLLCPPWVRSQSSVDASRFGYLRALGLFDQKNGICQQMEHDWTRNWQWCWYCPVTVLEYDVLVEIRNILQKADGVRGTARFWEYVWWTYRRKAWVSDARGVLFFREESAERILSRMKTGIGI</sequence>
<dbReference type="InterPro" id="IPR001810">
    <property type="entry name" value="F-box_dom"/>
</dbReference>
<name>A0A319B426_ASPVC</name>
<dbReference type="Proteomes" id="UP000248405">
    <property type="component" value="Unassembled WGS sequence"/>
</dbReference>
<dbReference type="OrthoDB" id="5384804at2759"/>
<feature type="domain" description="F-box" evidence="1">
    <location>
        <begin position="1"/>
        <end position="50"/>
    </location>
</feature>
<proteinExistence type="predicted"/>